<accession>A0A176W7B3</accession>
<feature type="region of interest" description="Disordered" evidence="1">
    <location>
        <begin position="43"/>
        <end position="63"/>
    </location>
</feature>
<proteinExistence type="predicted"/>
<feature type="region of interest" description="Disordered" evidence="1">
    <location>
        <begin position="1"/>
        <end position="31"/>
    </location>
</feature>
<dbReference type="AlphaFoldDB" id="A0A176W7B3"/>
<organism evidence="2 3">
    <name type="scientific">Marchantia polymorpha subsp. ruderalis</name>
    <dbReference type="NCBI Taxonomy" id="1480154"/>
    <lineage>
        <taxon>Eukaryota</taxon>
        <taxon>Viridiplantae</taxon>
        <taxon>Streptophyta</taxon>
        <taxon>Embryophyta</taxon>
        <taxon>Marchantiophyta</taxon>
        <taxon>Marchantiopsida</taxon>
        <taxon>Marchantiidae</taxon>
        <taxon>Marchantiales</taxon>
        <taxon>Marchantiaceae</taxon>
        <taxon>Marchantia</taxon>
    </lineage>
</organism>
<name>A0A176W7B3_MARPO</name>
<gene>
    <name evidence="2" type="ORF">AXG93_2255s1160</name>
</gene>
<protein>
    <submittedName>
        <fullName evidence="2">Uncharacterized protein</fullName>
    </submittedName>
</protein>
<evidence type="ECO:0000313" key="2">
    <source>
        <dbReference type="EMBL" id="OAE28884.1"/>
    </source>
</evidence>
<keyword evidence="3" id="KW-1185">Reference proteome</keyword>
<feature type="region of interest" description="Disordered" evidence="1">
    <location>
        <begin position="132"/>
        <end position="170"/>
    </location>
</feature>
<reference evidence="2" key="1">
    <citation type="submission" date="2016-03" db="EMBL/GenBank/DDBJ databases">
        <title>Mechanisms controlling the formation of the plant cell surface in tip-growing cells are functionally conserved among land plants.</title>
        <authorList>
            <person name="Honkanen S."/>
            <person name="Jones V.A."/>
            <person name="Morieri G."/>
            <person name="Champion C."/>
            <person name="Hetherington A.J."/>
            <person name="Kelly S."/>
            <person name="Saint-Marcoux D."/>
            <person name="Proust H."/>
            <person name="Prescott H."/>
            <person name="Dolan L."/>
        </authorList>
    </citation>
    <scope>NUCLEOTIDE SEQUENCE [LARGE SCALE GENOMIC DNA]</scope>
    <source>
        <tissue evidence="2">Whole gametophyte</tissue>
    </source>
</reference>
<evidence type="ECO:0000256" key="1">
    <source>
        <dbReference type="SAM" id="MobiDB-lite"/>
    </source>
</evidence>
<dbReference type="Proteomes" id="UP000077202">
    <property type="component" value="Unassembled WGS sequence"/>
</dbReference>
<comment type="caution">
    <text evidence="2">The sequence shown here is derived from an EMBL/GenBank/DDBJ whole genome shotgun (WGS) entry which is preliminary data.</text>
</comment>
<feature type="compositionally biased region" description="Gly residues" evidence="1">
    <location>
        <begin position="132"/>
        <end position="141"/>
    </location>
</feature>
<sequence length="170" mass="17635">MPEANLGPKLGRSHFGCEGPLPASSPYPHEAPDCEKKKVVCGGSGSAAGWPRSQPRRQHPQAPCSYAGWREGGMAGGLAVPQFGSRDIVWACVLATPQAQPQPRQRENACAGLPPALRNCIARRGPGTGLGLTGGLTGLGAGAVQRDREGNSKRPPAGAGERRGLSQWLA</sequence>
<dbReference type="EMBL" id="LVLJ01001637">
    <property type="protein sequence ID" value="OAE28884.1"/>
    <property type="molecule type" value="Genomic_DNA"/>
</dbReference>
<evidence type="ECO:0000313" key="3">
    <source>
        <dbReference type="Proteomes" id="UP000077202"/>
    </source>
</evidence>